<comment type="caution">
    <text evidence="1">The sequence shown here is derived from an EMBL/GenBank/DDBJ whole genome shotgun (WGS) entry which is preliminary data.</text>
</comment>
<dbReference type="EMBL" id="BPLQ01006349">
    <property type="protein sequence ID" value="GIY21822.1"/>
    <property type="molecule type" value="Genomic_DNA"/>
</dbReference>
<evidence type="ECO:0000313" key="2">
    <source>
        <dbReference type="Proteomes" id="UP001054837"/>
    </source>
</evidence>
<name>A0AAV4RNY5_9ARAC</name>
<evidence type="ECO:0000313" key="1">
    <source>
        <dbReference type="EMBL" id="GIY21822.1"/>
    </source>
</evidence>
<dbReference type="AlphaFoldDB" id="A0AAV4RNY5"/>
<organism evidence="1 2">
    <name type="scientific">Caerostris darwini</name>
    <dbReference type="NCBI Taxonomy" id="1538125"/>
    <lineage>
        <taxon>Eukaryota</taxon>
        <taxon>Metazoa</taxon>
        <taxon>Ecdysozoa</taxon>
        <taxon>Arthropoda</taxon>
        <taxon>Chelicerata</taxon>
        <taxon>Arachnida</taxon>
        <taxon>Araneae</taxon>
        <taxon>Araneomorphae</taxon>
        <taxon>Entelegynae</taxon>
        <taxon>Araneoidea</taxon>
        <taxon>Araneidae</taxon>
        <taxon>Caerostris</taxon>
    </lineage>
</organism>
<reference evidence="1 2" key="1">
    <citation type="submission" date="2021-06" db="EMBL/GenBank/DDBJ databases">
        <title>Caerostris darwini draft genome.</title>
        <authorList>
            <person name="Kono N."/>
            <person name="Arakawa K."/>
        </authorList>
    </citation>
    <scope>NUCLEOTIDE SEQUENCE [LARGE SCALE GENOMIC DNA]</scope>
</reference>
<dbReference type="Proteomes" id="UP001054837">
    <property type="component" value="Unassembled WGS sequence"/>
</dbReference>
<gene>
    <name evidence="1" type="ORF">CDAR_179751</name>
</gene>
<protein>
    <submittedName>
        <fullName evidence="1">Uncharacterized protein</fullName>
    </submittedName>
</protein>
<accession>A0AAV4RNY5</accession>
<sequence>MSSAAMYVETATRYFRQFPPKSDNMQRGTHAYYCTQAYGVNSHVKCRLRRGLEIYKTAQRDFEILLPWKHIQGIRVMSSVKLSLHFGINIGRNGMANGESTILMQL</sequence>
<keyword evidence="2" id="KW-1185">Reference proteome</keyword>
<proteinExistence type="predicted"/>